<keyword evidence="9" id="KW-1185">Reference proteome</keyword>
<evidence type="ECO:0000259" key="7">
    <source>
        <dbReference type="Pfam" id="PF16739"/>
    </source>
</evidence>
<dbReference type="Ensembl" id="ENSBIXT00000039016.1">
    <property type="protein sequence ID" value="ENSBIXP00000023429.1"/>
    <property type="gene ID" value="ENSBIXG00000005331.1"/>
</dbReference>
<evidence type="ECO:0000313" key="9">
    <source>
        <dbReference type="Proteomes" id="UP000314981"/>
    </source>
</evidence>
<organism evidence="8 10">
    <name type="scientific">Bos indicus x Bos taurus</name>
    <name type="common">Hybrid cattle</name>
    <dbReference type="NCBI Taxonomy" id="30522"/>
    <lineage>
        <taxon>Eukaryota</taxon>
        <taxon>Metazoa</taxon>
        <taxon>Chordata</taxon>
        <taxon>Craniata</taxon>
        <taxon>Vertebrata</taxon>
        <taxon>Euteleostomi</taxon>
        <taxon>Mammalia</taxon>
        <taxon>Eutheria</taxon>
        <taxon>Laurasiatheria</taxon>
        <taxon>Artiodactyla</taxon>
        <taxon>Ruminantia</taxon>
        <taxon>Pecora</taxon>
        <taxon>Bovidae</taxon>
        <taxon>Bovinae</taxon>
        <taxon>Bos</taxon>
    </lineage>
</organism>
<reference evidence="8" key="2">
    <citation type="submission" date="2025-05" db="UniProtKB">
        <authorList>
            <consortium name="Ensembl"/>
        </authorList>
    </citation>
    <scope>IDENTIFICATION</scope>
</reference>
<dbReference type="Proteomes" id="UP000429181">
    <property type="component" value="Chromosome 3"/>
</dbReference>
<dbReference type="GO" id="GO:0051607">
    <property type="term" value="P:defense response to virus"/>
    <property type="evidence" value="ECO:0007669"/>
    <property type="project" value="UniProtKB-KW"/>
</dbReference>
<evidence type="ECO:0000256" key="2">
    <source>
        <dbReference type="ARBA" id="ARBA00022553"/>
    </source>
</evidence>
<dbReference type="Ensembl" id="ENSBIXT00005014214.1">
    <property type="protein sequence ID" value="ENSBIXP00005028340.1"/>
    <property type="gene ID" value="ENSBIXG00005007940.1"/>
</dbReference>
<dbReference type="InterPro" id="IPR011029">
    <property type="entry name" value="DEATH-like_dom_sf"/>
</dbReference>
<dbReference type="Proteomes" id="UP000314981">
    <property type="component" value="Chromosome 3"/>
</dbReference>
<dbReference type="STRING" id="30522.A0A4W2HBP3"/>
<keyword evidence="4" id="KW-0832">Ubl conjugation</keyword>
<dbReference type="GO" id="GO:0005737">
    <property type="term" value="C:cytoplasm"/>
    <property type="evidence" value="ECO:0007669"/>
    <property type="project" value="UniProtKB-ARBA"/>
</dbReference>
<keyword evidence="2" id="KW-0597">Phosphoprotein</keyword>
<evidence type="ECO:0000256" key="4">
    <source>
        <dbReference type="ARBA" id="ARBA00022843"/>
    </source>
</evidence>
<name>A0A4W2HBP3_BOBOX</name>
<dbReference type="InterPro" id="IPR031964">
    <property type="entry name" value="CARD_dom"/>
</dbReference>
<dbReference type="Gene3D" id="1.10.533.10">
    <property type="entry name" value="Death Domain, Fas"/>
    <property type="match status" value="1"/>
</dbReference>
<keyword evidence="3" id="KW-0399">Innate immunity</keyword>
<evidence type="ECO:0000313" key="8">
    <source>
        <dbReference type="Ensembl" id="ENSBIXP00005028340.1"/>
    </source>
</evidence>
<dbReference type="AlphaFoldDB" id="A0A4W2HBP3"/>
<accession>A0A4W2HBP3</accession>
<sequence length="65" mass="7811">MMFAEDKTYQYICYHHSNFCNVHVLDILPHLSCLTTSDQDQFRASYERWGKQGTLWDLFDSLRAY</sequence>
<evidence type="ECO:0000313" key="10">
    <source>
        <dbReference type="Proteomes" id="UP000429181"/>
    </source>
</evidence>
<dbReference type="Pfam" id="PF16739">
    <property type="entry name" value="CARD_2"/>
    <property type="match status" value="1"/>
</dbReference>
<evidence type="ECO:0000256" key="3">
    <source>
        <dbReference type="ARBA" id="ARBA00022588"/>
    </source>
</evidence>
<keyword evidence="1" id="KW-1017">Isopeptide bond</keyword>
<keyword evidence="6" id="KW-0051">Antiviral defense</keyword>
<dbReference type="GO" id="GO:0045087">
    <property type="term" value="P:innate immune response"/>
    <property type="evidence" value="ECO:0007669"/>
    <property type="project" value="UniProtKB-KW"/>
</dbReference>
<reference evidence="9 10" key="1">
    <citation type="submission" date="2018-11" db="EMBL/GenBank/DDBJ databases">
        <title>Haplotype-resolved cattle genomes.</title>
        <authorList>
            <person name="Low W.Y."/>
            <person name="Tearle R."/>
            <person name="Bickhart D.M."/>
            <person name="Rosen B.D."/>
            <person name="Koren S."/>
            <person name="Rhie A."/>
            <person name="Hiendleder S."/>
            <person name="Phillippy A.M."/>
            <person name="Smith T.P.L."/>
            <person name="Williams J.L."/>
        </authorList>
    </citation>
    <scope>NUCLEOTIDE SEQUENCE [LARGE SCALE GENOMIC DNA]</scope>
</reference>
<keyword evidence="5" id="KW-0391">Immunity</keyword>
<feature type="domain" description="Caspase recruitment" evidence="7">
    <location>
        <begin position="6"/>
        <end position="63"/>
    </location>
</feature>
<evidence type="ECO:0000256" key="5">
    <source>
        <dbReference type="ARBA" id="ARBA00022859"/>
    </source>
</evidence>
<protein>
    <recommendedName>
        <fullName evidence="7">Caspase recruitment domain-containing protein</fullName>
    </recommendedName>
</protein>
<dbReference type="GeneTree" id="ENSGT01050000245143"/>
<evidence type="ECO:0000256" key="1">
    <source>
        <dbReference type="ARBA" id="ARBA00022499"/>
    </source>
</evidence>
<evidence type="ECO:0000256" key="6">
    <source>
        <dbReference type="ARBA" id="ARBA00023118"/>
    </source>
</evidence>
<proteinExistence type="predicted"/>